<dbReference type="InterPro" id="IPR036390">
    <property type="entry name" value="WH_DNA-bd_sf"/>
</dbReference>
<proteinExistence type="predicted"/>
<evidence type="ECO:0000313" key="2">
    <source>
        <dbReference type="EMBL" id="VDR24931.1"/>
    </source>
</evidence>
<dbReference type="SUPFAM" id="SSF46785">
    <property type="entry name" value="Winged helix' DNA-binding domain"/>
    <property type="match status" value="1"/>
</dbReference>
<dbReference type="PANTHER" id="PTHR39168:SF1">
    <property type="entry name" value="TRANSCRIPTIONAL REGULATORY PROTEIN"/>
    <property type="match status" value="1"/>
</dbReference>
<dbReference type="Pfam" id="PF01022">
    <property type="entry name" value="HTH_5"/>
    <property type="match status" value="1"/>
</dbReference>
<protein>
    <submittedName>
        <fullName evidence="2">Uncharacterized protein conserved in archaea</fullName>
    </submittedName>
</protein>
<dbReference type="GO" id="GO:0010288">
    <property type="term" value="P:response to lead ion"/>
    <property type="evidence" value="ECO:0007669"/>
    <property type="project" value="TreeGrafter"/>
</dbReference>
<dbReference type="CDD" id="cd00090">
    <property type="entry name" value="HTH_ARSR"/>
    <property type="match status" value="1"/>
</dbReference>
<accession>A0A3P8KFS6</accession>
<dbReference type="InterPro" id="IPR036388">
    <property type="entry name" value="WH-like_DNA-bd_sf"/>
</dbReference>
<dbReference type="GO" id="GO:0046686">
    <property type="term" value="P:response to cadmium ion"/>
    <property type="evidence" value="ECO:0007669"/>
    <property type="project" value="TreeGrafter"/>
</dbReference>
<reference evidence="2 3" key="1">
    <citation type="submission" date="2018-12" db="EMBL/GenBank/DDBJ databases">
        <authorList>
            <consortium name="Pathogen Informatics"/>
        </authorList>
    </citation>
    <scope>NUCLEOTIDE SEQUENCE [LARGE SCALE GENOMIC DNA]</scope>
    <source>
        <strain evidence="2 3">NCTC13098</strain>
    </source>
</reference>
<dbReference type="PROSITE" id="PS50987">
    <property type="entry name" value="HTH_ARSR_2"/>
    <property type="match status" value="1"/>
</dbReference>
<dbReference type="GO" id="GO:0032791">
    <property type="term" value="F:lead ion binding"/>
    <property type="evidence" value="ECO:0007669"/>
    <property type="project" value="TreeGrafter"/>
</dbReference>
<dbReference type="GO" id="GO:0003700">
    <property type="term" value="F:DNA-binding transcription factor activity"/>
    <property type="evidence" value="ECO:0007669"/>
    <property type="project" value="InterPro"/>
</dbReference>
<dbReference type="GO" id="GO:0097063">
    <property type="term" value="F:cadmium ion sensor activity"/>
    <property type="evidence" value="ECO:0007669"/>
    <property type="project" value="TreeGrafter"/>
</dbReference>
<dbReference type="InterPro" id="IPR001845">
    <property type="entry name" value="HTH_ArsR_DNA-bd_dom"/>
</dbReference>
<dbReference type="EMBL" id="LR131271">
    <property type="protein sequence ID" value="VDR24931.1"/>
    <property type="molecule type" value="Genomic_DNA"/>
</dbReference>
<sequence>MLKPAAVITDDESLAVAVAAIASAMADSSRVKMLCALMDGRAWTATELATAADISASTASAHLSRLVNGRLLVCLAQGRHRYYRLAGADVAGLVENMMTMAGKGALTLTTRTPVNLRRARTCYDHLAGELAVGIYQFLLREAWITPDGSAVTPAGEAHFSRLGIVLTVDGRRKACSACLDWSERRFHAGGIVGAALLQHGQQQGWFVLTPGFREVSVSAEGKRALAGTSSYRCRTAGRRTRPPAQTGG</sequence>
<dbReference type="Proteomes" id="UP000274346">
    <property type="component" value="Chromosome"/>
</dbReference>
<name>A0A3P8KFS6_RAOTE</name>
<dbReference type="PANTHER" id="PTHR39168">
    <property type="entry name" value="TRANSCRIPTIONAL REGULATOR-RELATED"/>
    <property type="match status" value="1"/>
</dbReference>
<gene>
    <name evidence="2" type="ORF">NCTC13098_01230</name>
</gene>
<dbReference type="InterPro" id="IPR052543">
    <property type="entry name" value="HTH_Metal-responsive_Reg"/>
</dbReference>
<organism evidence="2 3">
    <name type="scientific">Raoultella terrigena</name>
    <name type="common">Klebsiella terrigena</name>
    <dbReference type="NCBI Taxonomy" id="577"/>
    <lineage>
        <taxon>Bacteria</taxon>
        <taxon>Pseudomonadati</taxon>
        <taxon>Pseudomonadota</taxon>
        <taxon>Gammaproteobacteria</taxon>
        <taxon>Enterobacterales</taxon>
        <taxon>Enterobacteriaceae</taxon>
        <taxon>Klebsiella/Raoultella group</taxon>
        <taxon>Raoultella</taxon>
    </lineage>
</organism>
<dbReference type="InterPro" id="IPR011991">
    <property type="entry name" value="ArsR-like_HTH"/>
</dbReference>
<dbReference type="KEGG" id="rtg:NCTC13098_01230"/>
<evidence type="ECO:0000259" key="1">
    <source>
        <dbReference type="PROSITE" id="PS50987"/>
    </source>
</evidence>
<evidence type="ECO:0000313" key="3">
    <source>
        <dbReference type="Proteomes" id="UP000274346"/>
    </source>
</evidence>
<dbReference type="SMART" id="SM00418">
    <property type="entry name" value="HTH_ARSR"/>
    <property type="match status" value="1"/>
</dbReference>
<dbReference type="Gene3D" id="1.10.10.10">
    <property type="entry name" value="Winged helix-like DNA-binding domain superfamily/Winged helix DNA-binding domain"/>
    <property type="match status" value="1"/>
</dbReference>
<dbReference type="GO" id="GO:0003677">
    <property type="term" value="F:DNA binding"/>
    <property type="evidence" value="ECO:0007669"/>
    <property type="project" value="TreeGrafter"/>
</dbReference>
<feature type="domain" description="HTH arsR-type" evidence="1">
    <location>
        <begin position="10"/>
        <end position="105"/>
    </location>
</feature>
<dbReference type="AlphaFoldDB" id="A0A3P8KFS6"/>